<dbReference type="Gene3D" id="1.10.3210.10">
    <property type="entry name" value="Hypothetical protein af1432"/>
    <property type="match status" value="1"/>
</dbReference>
<dbReference type="SUPFAM" id="SSF109604">
    <property type="entry name" value="HD-domain/PDEase-like"/>
    <property type="match status" value="1"/>
</dbReference>
<evidence type="ECO:0000313" key="1">
    <source>
        <dbReference type="EMBL" id="MBN8799445.1"/>
    </source>
</evidence>
<dbReference type="GO" id="GO:0008728">
    <property type="term" value="F:GTP diphosphokinase activity"/>
    <property type="evidence" value="ECO:0007669"/>
    <property type="project" value="TreeGrafter"/>
</dbReference>
<proteinExistence type="predicted"/>
<dbReference type="GO" id="GO:0008893">
    <property type="term" value="F:guanosine-3',5'-bis(diphosphate) 3'-diphosphatase activity"/>
    <property type="evidence" value="ECO:0007669"/>
    <property type="project" value="TreeGrafter"/>
</dbReference>
<accession>A0A9D8L3M4</accession>
<protein>
    <submittedName>
        <fullName evidence="1">Bifunctional (P)ppGpp synthetase/guanosine-3',5'-bis(Diphosphate) 3'-pyrophosphohydrolase</fullName>
    </submittedName>
</protein>
<dbReference type="PANTHER" id="PTHR21262:SF31">
    <property type="entry name" value="GTP PYROPHOSPHOKINASE"/>
    <property type="match status" value="1"/>
</dbReference>
<gene>
    <name evidence="1" type="ORF">J0H45_08825</name>
</gene>
<name>A0A9D8L3M4_9GAMM</name>
<organism evidence="1 2">
    <name type="scientific">Stenotrophomonas nitritireducens</name>
    <dbReference type="NCBI Taxonomy" id="83617"/>
    <lineage>
        <taxon>Bacteria</taxon>
        <taxon>Pseudomonadati</taxon>
        <taxon>Pseudomonadota</taxon>
        <taxon>Gammaproteobacteria</taxon>
        <taxon>Lysobacterales</taxon>
        <taxon>Lysobacteraceae</taxon>
        <taxon>Stenotrophomonas</taxon>
    </lineage>
</organism>
<sequence>MNRSSLSGLDALLQRPSCGALSDPLREALLAAWRQPGTDTQPRLPWPVLADTLDALALLSADEAVIAAALLFDLPGLRARLVELPLGNAAAAVRGLLDGQDAADQVWALHAGREAGRNSEGLRRLLLSIVNDLRVVPVLLARQLACMRAADRSPEEQRRALAQLTRDIHAPLANRLGIWQLKW</sequence>
<dbReference type="Pfam" id="PF13328">
    <property type="entry name" value="HD_4"/>
    <property type="match status" value="1"/>
</dbReference>
<comment type="caution">
    <text evidence="1">The sequence shown here is derived from an EMBL/GenBank/DDBJ whole genome shotgun (WGS) entry which is preliminary data.</text>
</comment>
<dbReference type="AlphaFoldDB" id="A0A9D8L3M4"/>
<dbReference type="GO" id="GO:0042594">
    <property type="term" value="P:response to starvation"/>
    <property type="evidence" value="ECO:0007669"/>
    <property type="project" value="TreeGrafter"/>
</dbReference>
<dbReference type="EMBL" id="JAFKMG010000818">
    <property type="protein sequence ID" value="MBN8799445.1"/>
    <property type="molecule type" value="Genomic_DNA"/>
</dbReference>
<dbReference type="PANTHER" id="PTHR21262">
    <property type="entry name" value="GUANOSINE-3',5'-BIS DIPHOSPHATE 3'-PYROPHOSPHOHYDROLASE"/>
    <property type="match status" value="1"/>
</dbReference>
<dbReference type="GO" id="GO:0015969">
    <property type="term" value="P:guanosine tetraphosphate metabolic process"/>
    <property type="evidence" value="ECO:0007669"/>
    <property type="project" value="TreeGrafter"/>
</dbReference>
<dbReference type="Proteomes" id="UP000664815">
    <property type="component" value="Unassembled WGS sequence"/>
</dbReference>
<reference evidence="1" key="1">
    <citation type="submission" date="2021-02" db="EMBL/GenBank/DDBJ databases">
        <title>Thiocyanate and organic carbon inputs drive convergent selection for specific autotrophic Afipia and Thiobacillus strains within complex microbiomes.</title>
        <authorList>
            <person name="Huddy R.J."/>
            <person name="Sachdeva R."/>
            <person name="Kadzinga F."/>
            <person name="Kantor R.S."/>
            <person name="Harrison S.T.L."/>
            <person name="Banfield J.F."/>
        </authorList>
    </citation>
    <scope>NUCLEOTIDE SEQUENCE</scope>
    <source>
        <strain evidence="1">SCN18_10_11_15_R1_P_69_7</strain>
    </source>
</reference>
<feature type="non-terminal residue" evidence="1">
    <location>
        <position position="183"/>
    </location>
</feature>
<dbReference type="GO" id="GO:0005886">
    <property type="term" value="C:plasma membrane"/>
    <property type="evidence" value="ECO:0007669"/>
    <property type="project" value="TreeGrafter"/>
</dbReference>
<evidence type="ECO:0000313" key="2">
    <source>
        <dbReference type="Proteomes" id="UP000664815"/>
    </source>
</evidence>